<keyword evidence="3" id="KW-0378">Hydrolase</keyword>
<proteinExistence type="predicted"/>
<feature type="transmembrane region" description="Helical" evidence="1">
    <location>
        <begin position="14"/>
        <end position="34"/>
    </location>
</feature>
<feature type="transmembrane region" description="Helical" evidence="1">
    <location>
        <begin position="983"/>
        <end position="1008"/>
    </location>
</feature>
<keyword evidence="1" id="KW-0472">Membrane</keyword>
<feature type="transmembrane region" description="Helical" evidence="1">
    <location>
        <begin position="251"/>
        <end position="271"/>
    </location>
</feature>
<gene>
    <name evidence="3" type="ORF">KDA27_03870</name>
</gene>
<reference evidence="3" key="1">
    <citation type="submission" date="2020-04" db="EMBL/GenBank/DDBJ databases">
        <authorList>
            <person name="Zhang T."/>
        </authorList>
    </citation>
    <scope>NUCLEOTIDE SEQUENCE</scope>
    <source>
        <strain evidence="3">HKST-UBA02</strain>
    </source>
</reference>
<keyword evidence="3" id="KW-0645">Protease</keyword>
<feature type="transmembrane region" description="Helical" evidence="1">
    <location>
        <begin position="823"/>
        <end position="842"/>
    </location>
</feature>
<organism evidence="3 4">
    <name type="scientific">Eiseniibacteriota bacterium</name>
    <dbReference type="NCBI Taxonomy" id="2212470"/>
    <lineage>
        <taxon>Bacteria</taxon>
        <taxon>Candidatus Eiseniibacteriota</taxon>
    </lineage>
</organism>
<feature type="domain" description="CAAX prenyl protease 2/Lysostaphin resistance protein A-like" evidence="2">
    <location>
        <begin position="420"/>
        <end position="512"/>
    </location>
</feature>
<accession>A0A956N9L1</accession>
<dbReference type="EMBL" id="JAGQHS010000012">
    <property type="protein sequence ID" value="MCA9754916.1"/>
    <property type="molecule type" value="Genomic_DNA"/>
</dbReference>
<feature type="transmembrane region" description="Helical" evidence="1">
    <location>
        <begin position="1065"/>
        <end position="1084"/>
    </location>
</feature>
<feature type="transmembrane region" description="Helical" evidence="1">
    <location>
        <begin position="1090"/>
        <end position="1111"/>
    </location>
</feature>
<feature type="transmembrane region" description="Helical" evidence="1">
    <location>
        <begin position="854"/>
        <end position="871"/>
    </location>
</feature>
<evidence type="ECO:0000256" key="1">
    <source>
        <dbReference type="SAM" id="Phobius"/>
    </source>
</evidence>
<feature type="transmembrane region" description="Helical" evidence="1">
    <location>
        <begin position="316"/>
        <end position="341"/>
    </location>
</feature>
<dbReference type="GO" id="GO:0080120">
    <property type="term" value="P:CAAX-box protein maturation"/>
    <property type="evidence" value="ECO:0007669"/>
    <property type="project" value="UniProtKB-ARBA"/>
</dbReference>
<dbReference type="AlphaFoldDB" id="A0A956N9L1"/>
<keyword evidence="1" id="KW-0812">Transmembrane</keyword>
<sequence>MTADESRLGPRDRLFLWTCLAVAALSLALGLYLYPRVNPEASIQFEVTQDESQSIAESLAAELGISLEDDTHASRFDYDNSTKVFLERTLGLEETNALVTGPIRMWRWSHRWFQPLRKEEFRADVTTTGALAGFEHVVEEDGAGARLSVDEARAKAETFLEDVLSRSRAGSSGLSARVASLEFLEAQTTERKGRTDHSFVWRDPQVRLGDGDCRYEVRIQGDEVGAFRQFVHLPEAWERDYQGLRSKNQSASLVASFLLFLTMIAAVVVFLRRIRQRDIRWRLALAFGSVGAVLTFLGQLNLYSMILFGFDTTQSWGGFFVSSAFLLLQSSVGVGLLIFLLTASGDALYREHYPDKVAPQALFTPRGFRTKRFLLQSVLGFTLTACFFLFQELFYLVAERFGAWAPSDVPYTDLLGTAVPFVFLVLVGFQPAVVEEFLSRMFSIPLLQRLTKRTWIAVLVPAFIWGFAHSNYPNQPFFIRGLEVGFVGIVVGIVMLRFGILATLVWHYMVDALYSGIFLLRSGEPYYVASAVVAGGVVLLPLIYSLVSYARRGAFEDPEPLLSRRVPGPQEPDWIPDIEDVPLPPPSWPMRRRVALFGIGAAVLFVALLIPGASLQRDDALTLGPVEARSRADEFASRLIGPIDSLKVAVVGGADPASQWVEYAAETAGFDAAREAVALHRADFRWTFRYFRPLDPEELTVTIDGGTGELVRLSRHLDEKAERTTLGSDEARVRALGFLVARGIPTSRLELRESSSENRPNRLDHTFVWETRDGDPWNVGEARYRVEVVVQGDEVGEFQRSLHVPESWLRERDKTTLGSGGRLLLLTMSLGLLLGLVAWLVFDGHRRGVTRWRRAVIFAIPFGLVAVLARVNGMPDSLMKYDTALPWNQFLLFAGGLLALVTTFFFGMQVLAGGVLGTLFPDVWHFRRHEHRSAATWDALAAGVAGLGLVVLVSRIVGYFGQIWPAYLPPELEGPRISSFQPWFQIVASVASRWLLDVTLFSAAVRLVQLGRVQWRVWGLIAGLVVAIPSVSHGIGGWAVGLLPVLVVGGAGAVFTVFVGRRNRLAYAVGLWFGLVAERVAPFLGGSGLYFQMQGGIALAVLLLPVLWLALTATVRSQAIGTPTSSSR</sequence>
<dbReference type="GO" id="GO:0004175">
    <property type="term" value="F:endopeptidase activity"/>
    <property type="evidence" value="ECO:0007669"/>
    <property type="project" value="UniProtKB-ARBA"/>
</dbReference>
<evidence type="ECO:0000313" key="3">
    <source>
        <dbReference type="EMBL" id="MCA9754916.1"/>
    </source>
</evidence>
<protein>
    <submittedName>
        <fullName evidence="3">CPBP family intramembrane metalloprotease</fullName>
    </submittedName>
</protein>
<feature type="transmembrane region" description="Helical" evidence="1">
    <location>
        <begin position="891"/>
        <end position="920"/>
    </location>
</feature>
<feature type="transmembrane region" description="Helical" evidence="1">
    <location>
        <begin position="478"/>
        <end position="496"/>
    </location>
</feature>
<feature type="transmembrane region" description="Helical" evidence="1">
    <location>
        <begin position="283"/>
        <end position="310"/>
    </location>
</feature>
<feature type="transmembrane region" description="Helical" evidence="1">
    <location>
        <begin position="526"/>
        <end position="547"/>
    </location>
</feature>
<feature type="transmembrane region" description="Helical" evidence="1">
    <location>
        <begin position="594"/>
        <end position="613"/>
    </location>
</feature>
<keyword evidence="1" id="KW-1133">Transmembrane helix</keyword>
<name>A0A956N9L1_UNCEI</name>
<feature type="transmembrane region" description="Helical" evidence="1">
    <location>
        <begin position="414"/>
        <end position="434"/>
    </location>
</feature>
<dbReference type="InterPro" id="IPR003675">
    <property type="entry name" value="Rce1/LyrA-like_dom"/>
</dbReference>
<evidence type="ECO:0000313" key="4">
    <source>
        <dbReference type="Proteomes" id="UP000739538"/>
    </source>
</evidence>
<comment type="caution">
    <text evidence="3">The sequence shown here is derived from an EMBL/GenBank/DDBJ whole genome shotgun (WGS) entry which is preliminary data.</text>
</comment>
<dbReference type="Pfam" id="PF02517">
    <property type="entry name" value="Rce1-like"/>
    <property type="match status" value="1"/>
</dbReference>
<feature type="transmembrane region" description="Helical" evidence="1">
    <location>
        <begin position="1015"/>
        <end position="1032"/>
    </location>
</feature>
<evidence type="ECO:0000259" key="2">
    <source>
        <dbReference type="Pfam" id="PF02517"/>
    </source>
</evidence>
<reference evidence="3" key="2">
    <citation type="journal article" date="2021" name="Microbiome">
        <title>Successional dynamics and alternative stable states in a saline activated sludge microbial community over 9 years.</title>
        <authorList>
            <person name="Wang Y."/>
            <person name="Ye J."/>
            <person name="Ju F."/>
            <person name="Liu L."/>
            <person name="Boyd J.A."/>
            <person name="Deng Y."/>
            <person name="Parks D.H."/>
            <person name="Jiang X."/>
            <person name="Yin X."/>
            <person name="Woodcroft B.J."/>
            <person name="Tyson G.W."/>
            <person name="Hugenholtz P."/>
            <person name="Polz M.F."/>
            <person name="Zhang T."/>
        </authorList>
    </citation>
    <scope>NUCLEOTIDE SEQUENCE</scope>
    <source>
        <strain evidence="3">HKST-UBA02</strain>
    </source>
</reference>
<dbReference type="GO" id="GO:0008237">
    <property type="term" value="F:metallopeptidase activity"/>
    <property type="evidence" value="ECO:0007669"/>
    <property type="project" value="UniProtKB-KW"/>
</dbReference>
<feature type="transmembrane region" description="Helical" evidence="1">
    <location>
        <begin position="940"/>
        <end position="963"/>
    </location>
</feature>
<dbReference type="Proteomes" id="UP000739538">
    <property type="component" value="Unassembled WGS sequence"/>
</dbReference>
<keyword evidence="3" id="KW-0482">Metalloprotease</keyword>
<feature type="transmembrane region" description="Helical" evidence="1">
    <location>
        <begin position="373"/>
        <end position="394"/>
    </location>
</feature>
<feature type="transmembrane region" description="Helical" evidence="1">
    <location>
        <begin position="1038"/>
        <end position="1058"/>
    </location>
</feature>